<reference evidence="3" key="1">
    <citation type="submission" date="2016-10" db="EMBL/GenBank/DDBJ databases">
        <authorList>
            <person name="Varghese N."/>
            <person name="Submissions S."/>
        </authorList>
    </citation>
    <scope>NUCLEOTIDE SEQUENCE [LARGE SCALE GENOMIC DNA]</scope>
    <source>
        <strain evidence="3">DSM 45460</strain>
    </source>
</reference>
<evidence type="ECO:0008006" key="4">
    <source>
        <dbReference type="Google" id="ProtNLM"/>
    </source>
</evidence>
<protein>
    <recommendedName>
        <fullName evidence="4">DUF3040 domain-containing protein</fullName>
    </recommendedName>
</protein>
<dbReference type="AlphaFoldDB" id="A0A1G8XXF2"/>
<evidence type="ECO:0000313" key="2">
    <source>
        <dbReference type="EMBL" id="SDJ95156.1"/>
    </source>
</evidence>
<dbReference type="Pfam" id="PF11239">
    <property type="entry name" value="DUF3040"/>
    <property type="match status" value="1"/>
</dbReference>
<gene>
    <name evidence="2" type="ORF">SAMN04487820_103121</name>
</gene>
<proteinExistence type="predicted"/>
<evidence type="ECO:0000256" key="1">
    <source>
        <dbReference type="SAM" id="Phobius"/>
    </source>
</evidence>
<dbReference type="InterPro" id="IPR021401">
    <property type="entry name" value="DUF3040"/>
</dbReference>
<feature type="transmembrane region" description="Helical" evidence="1">
    <location>
        <begin position="47"/>
        <end position="80"/>
    </location>
</feature>
<dbReference type="RefSeq" id="WP_092626953.1">
    <property type="nucleotide sequence ID" value="NZ_FNFM01000003.1"/>
</dbReference>
<evidence type="ECO:0000313" key="3">
    <source>
        <dbReference type="Proteomes" id="UP000199213"/>
    </source>
</evidence>
<keyword evidence="1" id="KW-0812">Transmembrane</keyword>
<dbReference type="EMBL" id="FNFM01000003">
    <property type="protein sequence ID" value="SDJ95156.1"/>
    <property type="molecule type" value="Genomic_DNA"/>
</dbReference>
<name>A0A1G8XXF2_ACTMZ</name>
<keyword evidence="1" id="KW-0472">Membrane</keyword>
<keyword evidence="1" id="KW-1133">Transmembrane helix</keyword>
<dbReference type="Proteomes" id="UP000199213">
    <property type="component" value="Unassembled WGS sequence"/>
</dbReference>
<accession>A0A1G8XXF2</accession>
<dbReference type="OrthoDB" id="3700678at2"/>
<keyword evidence="3" id="KW-1185">Reference proteome</keyword>
<sequence length="88" mass="9927">MLDRYERRRLDEIEHQLSGDDPHLAELMSKDGYRPSRGLRFNLRTGIIVFSYACALLCLVLGEGAGFFLGVALATVMIGLHDWTMRAV</sequence>
<organism evidence="2 3">
    <name type="scientific">Actinopolyspora mzabensis</name>
    <dbReference type="NCBI Taxonomy" id="995066"/>
    <lineage>
        <taxon>Bacteria</taxon>
        <taxon>Bacillati</taxon>
        <taxon>Actinomycetota</taxon>
        <taxon>Actinomycetes</taxon>
        <taxon>Actinopolysporales</taxon>
        <taxon>Actinopolysporaceae</taxon>
        <taxon>Actinopolyspora</taxon>
    </lineage>
</organism>